<proteinExistence type="predicted"/>
<sequence>MTIALHIERLVLDAALLDGERGEVVRSAIERELAQRLAGHDPEVLRHIGAVASLPVQNLPQATLAHISIGARVAAATGNALGLSPAGQGDRRR</sequence>
<reference evidence="1 2" key="1">
    <citation type="submission" date="2018-12" db="EMBL/GenBank/DDBJ databases">
        <title>Dyella dinghuensis sp. nov. DHOA06 and Dyella choica sp. nov. 4M-K27, isolated from forest soil.</title>
        <authorList>
            <person name="Qiu L.-H."/>
            <person name="Gao Z.-H."/>
        </authorList>
    </citation>
    <scope>NUCLEOTIDE SEQUENCE [LARGE SCALE GENOMIC DNA]</scope>
    <source>
        <strain evidence="1 2">4M-K27</strain>
    </source>
</reference>
<evidence type="ECO:0000313" key="2">
    <source>
        <dbReference type="Proteomes" id="UP000274358"/>
    </source>
</evidence>
<dbReference type="EMBL" id="RYYV01000002">
    <property type="protein sequence ID" value="RUL78932.1"/>
    <property type="molecule type" value="Genomic_DNA"/>
</dbReference>
<keyword evidence="2" id="KW-1185">Reference proteome</keyword>
<gene>
    <name evidence="1" type="ORF">EKH80_03790</name>
</gene>
<dbReference type="AlphaFoldDB" id="A0A3S0Q6M6"/>
<dbReference type="OrthoDB" id="5959168at2"/>
<protein>
    <submittedName>
        <fullName evidence="1">Uncharacterized protein</fullName>
    </submittedName>
</protein>
<comment type="caution">
    <text evidence="1">The sequence shown here is derived from an EMBL/GenBank/DDBJ whole genome shotgun (WGS) entry which is preliminary data.</text>
</comment>
<organism evidence="1 2">
    <name type="scientific">Dyella choica</name>
    <dbReference type="NCBI Taxonomy" id="1927959"/>
    <lineage>
        <taxon>Bacteria</taxon>
        <taxon>Pseudomonadati</taxon>
        <taxon>Pseudomonadota</taxon>
        <taxon>Gammaproteobacteria</taxon>
        <taxon>Lysobacterales</taxon>
        <taxon>Rhodanobacteraceae</taxon>
        <taxon>Dyella</taxon>
    </lineage>
</organism>
<name>A0A3S0Q6M6_9GAMM</name>
<accession>A0A3S0Q6M6</accession>
<dbReference type="RefSeq" id="WP_126683389.1">
    <property type="nucleotide sequence ID" value="NZ_RYYV01000002.1"/>
</dbReference>
<evidence type="ECO:0000313" key="1">
    <source>
        <dbReference type="EMBL" id="RUL78932.1"/>
    </source>
</evidence>
<dbReference type="Proteomes" id="UP000274358">
    <property type="component" value="Unassembled WGS sequence"/>
</dbReference>